<feature type="non-terminal residue" evidence="2">
    <location>
        <position position="1"/>
    </location>
</feature>
<organism evidence="2 3">
    <name type="scientific">Datura stramonium</name>
    <name type="common">Jimsonweed</name>
    <name type="synonym">Common thornapple</name>
    <dbReference type="NCBI Taxonomy" id="4076"/>
    <lineage>
        <taxon>Eukaryota</taxon>
        <taxon>Viridiplantae</taxon>
        <taxon>Streptophyta</taxon>
        <taxon>Embryophyta</taxon>
        <taxon>Tracheophyta</taxon>
        <taxon>Spermatophyta</taxon>
        <taxon>Magnoliopsida</taxon>
        <taxon>eudicotyledons</taxon>
        <taxon>Gunneridae</taxon>
        <taxon>Pentapetalae</taxon>
        <taxon>asterids</taxon>
        <taxon>lamiids</taxon>
        <taxon>Solanales</taxon>
        <taxon>Solanaceae</taxon>
        <taxon>Solanoideae</taxon>
        <taxon>Datureae</taxon>
        <taxon>Datura</taxon>
    </lineage>
</organism>
<evidence type="ECO:0000313" key="2">
    <source>
        <dbReference type="EMBL" id="MCE5167392.1"/>
    </source>
</evidence>
<gene>
    <name evidence="2" type="ORF">HAX54_052735</name>
</gene>
<evidence type="ECO:0000256" key="1">
    <source>
        <dbReference type="SAM" id="MobiDB-lite"/>
    </source>
</evidence>
<proteinExistence type="predicted"/>
<name>A0ABS8YAX3_DATST</name>
<keyword evidence="3" id="KW-1185">Reference proteome</keyword>
<sequence>EEKGEKEGGEGVPVSGVRDEQSRWWDFGREEGKCGGCCDGEERRGRSGGEVVETMRLLWCAGNNSGCGSWVVSGGLKRERR</sequence>
<reference evidence="2 3" key="1">
    <citation type="journal article" date="2021" name="BMC Genomics">
        <title>Datura genome reveals duplications of psychoactive alkaloid biosynthetic genes and high mutation rate following tissue culture.</title>
        <authorList>
            <person name="Rajewski A."/>
            <person name="Carter-House D."/>
            <person name="Stajich J."/>
            <person name="Litt A."/>
        </authorList>
    </citation>
    <scope>NUCLEOTIDE SEQUENCE [LARGE SCALE GENOMIC DNA]</scope>
    <source>
        <strain evidence="2">AR-01</strain>
    </source>
</reference>
<comment type="caution">
    <text evidence="2">The sequence shown here is derived from an EMBL/GenBank/DDBJ whole genome shotgun (WGS) entry which is preliminary data.</text>
</comment>
<protein>
    <submittedName>
        <fullName evidence="2">Uncharacterized protein</fullName>
    </submittedName>
</protein>
<feature type="region of interest" description="Disordered" evidence="1">
    <location>
        <begin position="1"/>
        <end position="21"/>
    </location>
</feature>
<dbReference type="EMBL" id="JACEIK010096431">
    <property type="protein sequence ID" value="MCE5167392.1"/>
    <property type="molecule type" value="Genomic_DNA"/>
</dbReference>
<accession>A0ABS8YAX3</accession>
<dbReference type="Proteomes" id="UP000823775">
    <property type="component" value="Unassembled WGS sequence"/>
</dbReference>
<evidence type="ECO:0000313" key="3">
    <source>
        <dbReference type="Proteomes" id="UP000823775"/>
    </source>
</evidence>
<feature type="non-terminal residue" evidence="2">
    <location>
        <position position="81"/>
    </location>
</feature>